<organism evidence="3 4">
    <name type="scientific">Botrimarina hoheduenensis</name>
    <dbReference type="NCBI Taxonomy" id="2528000"/>
    <lineage>
        <taxon>Bacteria</taxon>
        <taxon>Pseudomonadati</taxon>
        <taxon>Planctomycetota</taxon>
        <taxon>Planctomycetia</taxon>
        <taxon>Pirellulales</taxon>
        <taxon>Lacipirellulaceae</taxon>
        <taxon>Botrimarina</taxon>
    </lineage>
</organism>
<dbReference type="InterPro" id="IPR051043">
    <property type="entry name" value="Sulfatase_Mod_Factor_Kinase"/>
</dbReference>
<dbReference type="PANTHER" id="PTHR23150:SF19">
    <property type="entry name" value="FORMYLGLYCINE-GENERATING ENZYME"/>
    <property type="match status" value="1"/>
</dbReference>
<keyword evidence="1" id="KW-0732">Signal</keyword>
<feature type="domain" description="Sulfatase-modifying factor enzyme-like" evidence="2">
    <location>
        <begin position="72"/>
        <end position="325"/>
    </location>
</feature>
<keyword evidence="4" id="KW-1185">Reference proteome</keyword>
<sequence precursor="true">MTSAPIVVTLVLSALTVLGIGTSSFAQSPAETLSAPRGLVTEPPSEGLVIPTPKGHMVAYNQTLPGSEATIEMVPVPGGVVRISVAPFDAEDATATPEEESYIEVELAPYWISRHEITWEAYWQFMQLDATFTGIEQLRTLSRGPRRSQVEQTLAQHANLRAAILREPELCQIDAVTAPTALYDSSTTYESGREPNLPAVSMTPFAAKQFTKWLSRLTGVSYRLPSEAEWQHAAQADAAAEPKDLDAVAWTIDNSDYVAHPVGQKLPNAWGLHDMLGNVAELVLDAATPAGRPALSGKRVDWQTAIAWPEQDYPMQAKGGHYDSELEEISVTARLVTNPDWKDADPNLPRSPWWFASYPSNGVGFRLVRPMMPIDAELASRVWDADTDDVVRAVEDRLREGRGKVGWIAPRLPAAARELETPEVSALLK</sequence>
<evidence type="ECO:0000313" key="3">
    <source>
        <dbReference type="EMBL" id="TWT42577.1"/>
    </source>
</evidence>
<comment type="caution">
    <text evidence="3">The sequence shown here is derived from an EMBL/GenBank/DDBJ whole genome shotgun (WGS) entry which is preliminary data.</text>
</comment>
<dbReference type="InterPro" id="IPR042095">
    <property type="entry name" value="SUMF_sf"/>
</dbReference>
<dbReference type="RefSeq" id="WP_146575094.1">
    <property type="nucleotide sequence ID" value="NZ_SJPH01000007.1"/>
</dbReference>
<reference evidence="3 4" key="1">
    <citation type="submission" date="2019-02" db="EMBL/GenBank/DDBJ databases">
        <title>Deep-cultivation of Planctomycetes and their phenomic and genomic characterization uncovers novel biology.</title>
        <authorList>
            <person name="Wiegand S."/>
            <person name="Jogler M."/>
            <person name="Boedeker C."/>
            <person name="Pinto D."/>
            <person name="Vollmers J."/>
            <person name="Rivas-Marin E."/>
            <person name="Kohn T."/>
            <person name="Peeters S.H."/>
            <person name="Heuer A."/>
            <person name="Rast P."/>
            <person name="Oberbeckmann S."/>
            <person name="Bunk B."/>
            <person name="Jeske O."/>
            <person name="Meyerdierks A."/>
            <person name="Storesund J.E."/>
            <person name="Kallscheuer N."/>
            <person name="Luecker S."/>
            <person name="Lage O.M."/>
            <person name="Pohl T."/>
            <person name="Merkel B.J."/>
            <person name="Hornburger P."/>
            <person name="Mueller R.-W."/>
            <person name="Bruemmer F."/>
            <person name="Labrenz M."/>
            <person name="Spormann A.M."/>
            <person name="Op Den Camp H."/>
            <person name="Overmann J."/>
            <person name="Amann R."/>
            <person name="Jetten M.S.M."/>
            <person name="Mascher T."/>
            <person name="Medema M.H."/>
            <person name="Devos D.P."/>
            <person name="Kaster A.-K."/>
            <person name="Ovreas L."/>
            <person name="Rohde M."/>
            <person name="Galperin M.Y."/>
            <person name="Jogler C."/>
        </authorList>
    </citation>
    <scope>NUCLEOTIDE SEQUENCE [LARGE SCALE GENOMIC DNA]</scope>
    <source>
        <strain evidence="3 4">Pla111</strain>
    </source>
</reference>
<dbReference type="InterPro" id="IPR005532">
    <property type="entry name" value="SUMF_dom"/>
</dbReference>
<dbReference type="EMBL" id="SJPH01000007">
    <property type="protein sequence ID" value="TWT42577.1"/>
    <property type="molecule type" value="Genomic_DNA"/>
</dbReference>
<feature type="signal peptide" evidence="1">
    <location>
        <begin position="1"/>
        <end position="26"/>
    </location>
</feature>
<name>A0A5C5VWU0_9BACT</name>
<feature type="chain" id="PRO_5022907853" evidence="1">
    <location>
        <begin position="27"/>
        <end position="429"/>
    </location>
</feature>
<dbReference type="GO" id="GO:0120147">
    <property type="term" value="F:formylglycine-generating oxidase activity"/>
    <property type="evidence" value="ECO:0007669"/>
    <property type="project" value="TreeGrafter"/>
</dbReference>
<dbReference type="SUPFAM" id="SSF56436">
    <property type="entry name" value="C-type lectin-like"/>
    <property type="match status" value="1"/>
</dbReference>
<dbReference type="Proteomes" id="UP000318995">
    <property type="component" value="Unassembled WGS sequence"/>
</dbReference>
<dbReference type="Gene3D" id="3.90.1580.10">
    <property type="entry name" value="paralog of FGE (formylglycine-generating enzyme)"/>
    <property type="match status" value="1"/>
</dbReference>
<dbReference type="Pfam" id="PF03781">
    <property type="entry name" value="FGE-sulfatase"/>
    <property type="match status" value="1"/>
</dbReference>
<gene>
    <name evidence="3" type="ORF">Pla111_28830</name>
</gene>
<dbReference type="OrthoDB" id="9812426at2"/>
<evidence type="ECO:0000313" key="4">
    <source>
        <dbReference type="Proteomes" id="UP000318995"/>
    </source>
</evidence>
<accession>A0A5C5VWU0</accession>
<dbReference type="AlphaFoldDB" id="A0A5C5VWU0"/>
<evidence type="ECO:0000256" key="1">
    <source>
        <dbReference type="SAM" id="SignalP"/>
    </source>
</evidence>
<proteinExistence type="predicted"/>
<evidence type="ECO:0000259" key="2">
    <source>
        <dbReference type="Pfam" id="PF03781"/>
    </source>
</evidence>
<protein>
    <submittedName>
        <fullName evidence="3">Formylglycine-generating sulfatase enzyme</fullName>
    </submittedName>
</protein>
<dbReference type="InterPro" id="IPR016187">
    <property type="entry name" value="CTDL_fold"/>
</dbReference>
<dbReference type="PANTHER" id="PTHR23150">
    <property type="entry name" value="SULFATASE MODIFYING FACTOR 1, 2"/>
    <property type="match status" value="1"/>
</dbReference>